<proteinExistence type="predicted"/>
<feature type="signal peptide" evidence="1">
    <location>
        <begin position="1"/>
        <end position="25"/>
    </location>
</feature>
<feature type="chain" id="PRO_5028429311" description="Ig-like domain-containing protein" evidence="1">
    <location>
        <begin position="26"/>
        <end position="316"/>
    </location>
</feature>
<dbReference type="EMBL" id="DSXR01000010">
    <property type="protein sequence ID" value="HGS86093.1"/>
    <property type="molecule type" value="Genomic_DNA"/>
</dbReference>
<evidence type="ECO:0000313" key="2">
    <source>
        <dbReference type="EMBL" id="HGS86093.1"/>
    </source>
</evidence>
<protein>
    <recommendedName>
        <fullName evidence="3">Ig-like domain-containing protein</fullName>
    </recommendedName>
</protein>
<sequence>MKKRSTFILLSLIWLAAACNLSPTAAPPTGVLQTWLDAPRDGSQLPLAPYEVVFHGSSPEGVQQGEFMVNDQVQAAPVSPQAGNSLVTFRVTWMPPAPGEYSLKVRSLSKNGRWSEYAQAHVMVAAPSSTPLPTFTPIPTITPTLTFTDTPTLTATPTFTDTPTSTATMITWLFSNSSFPAQVFNGSCGENQITFQVKVAPAENVAGMLVFTRFRELDGSGDSGWDAGTPMSALGDGLYILKIEIARLQGAGWFPSARIGYQFVATDRSGQALSRSAVYEDITAADCGRIPTVFQLPTLRFSFSTPTPTVTPQVVR</sequence>
<keyword evidence="1" id="KW-0732">Signal</keyword>
<evidence type="ECO:0000256" key="1">
    <source>
        <dbReference type="SAM" id="SignalP"/>
    </source>
</evidence>
<accession>A0A7C4Q276</accession>
<dbReference type="AlphaFoldDB" id="A0A7C4Q276"/>
<gene>
    <name evidence="2" type="ORF">ENT17_00565</name>
</gene>
<name>A0A7C4Q276_9CHLR</name>
<comment type="caution">
    <text evidence="2">The sequence shown here is derived from an EMBL/GenBank/DDBJ whole genome shotgun (WGS) entry which is preliminary data.</text>
</comment>
<organism evidence="2">
    <name type="scientific">Bellilinea caldifistulae</name>
    <dbReference type="NCBI Taxonomy" id="360411"/>
    <lineage>
        <taxon>Bacteria</taxon>
        <taxon>Bacillati</taxon>
        <taxon>Chloroflexota</taxon>
        <taxon>Anaerolineae</taxon>
        <taxon>Anaerolineales</taxon>
        <taxon>Anaerolineaceae</taxon>
        <taxon>Bellilinea</taxon>
    </lineage>
</organism>
<reference evidence="2" key="1">
    <citation type="journal article" date="2020" name="mSystems">
        <title>Genome- and Community-Level Interaction Insights into Carbon Utilization and Element Cycling Functions of Hydrothermarchaeota in Hydrothermal Sediment.</title>
        <authorList>
            <person name="Zhou Z."/>
            <person name="Liu Y."/>
            <person name="Xu W."/>
            <person name="Pan J."/>
            <person name="Luo Z.H."/>
            <person name="Li M."/>
        </authorList>
    </citation>
    <scope>NUCLEOTIDE SEQUENCE [LARGE SCALE GENOMIC DNA]</scope>
    <source>
        <strain evidence="2">SpSt-556</strain>
    </source>
</reference>
<dbReference type="PROSITE" id="PS51257">
    <property type="entry name" value="PROKAR_LIPOPROTEIN"/>
    <property type="match status" value="1"/>
</dbReference>
<evidence type="ECO:0008006" key="3">
    <source>
        <dbReference type="Google" id="ProtNLM"/>
    </source>
</evidence>